<organism evidence="2 3">
    <name type="scientific">Mycolicibacter heraklionensis</name>
    <dbReference type="NCBI Taxonomy" id="512402"/>
    <lineage>
        <taxon>Bacteria</taxon>
        <taxon>Bacillati</taxon>
        <taxon>Actinomycetota</taxon>
        <taxon>Actinomycetes</taxon>
        <taxon>Mycobacteriales</taxon>
        <taxon>Mycobacteriaceae</taxon>
        <taxon>Mycolicibacter</taxon>
    </lineage>
</organism>
<dbReference type="EMBL" id="CP080997">
    <property type="protein sequence ID" value="QZA06169.1"/>
    <property type="molecule type" value="Genomic_DNA"/>
</dbReference>
<dbReference type="RefSeq" id="WP_220694098.1">
    <property type="nucleotide sequence ID" value="NZ_CP080997.1"/>
</dbReference>
<dbReference type="PANTHER" id="PTHR37539:SF1">
    <property type="entry name" value="ER-BOUND OXYGENASE MPAB_MPAB'_RUBBER OXYGENASE CATALYTIC DOMAIN-CONTAINING PROTEIN"/>
    <property type="match status" value="1"/>
</dbReference>
<proteinExistence type="predicted"/>
<dbReference type="GO" id="GO:0016491">
    <property type="term" value="F:oxidoreductase activity"/>
    <property type="evidence" value="ECO:0007669"/>
    <property type="project" value="InterPro"/>
</dbReference>
<dbReference type="InterPro" id="IPR037473">
    <property type="entry name" value="Lcp-like"/>
</dbReference>
<gene>
    <name evidence="2" type="ORF">K3U94_14025</name>
</gene>
<feature type="domain" description="ER-bound oxygenase mpaB/mpaB'/Rubber oxygenase catalytic" evidence="1">
    <location>
        <begin position="144"/>
        <end position="347"/>
    </location>
</feature>
<dbReference type="PANTHER" id="PTHR37539">
    <property type="entry name" value="SECRETED PROTEIN-RELATED"/>
    <property type="match status" value="1"/>
</dbReference>
<dbReference type="KEGG" id="mher:K3U94_14025"/>
<dbReference type="Proteomes" id="UP000825008">
    <property type="component" value="Chromosome"/>
</dbReference>
<reference evidence="2" key="1">
    <citation type="submission" date="2021-08" db="EMBL/GenBank/DDBJ databases">
        <title>Whole genome sequencing of non-tuberculosis mycobacteria type-strains.</title>
        <authorList>
            <person name="Igarashi Y."/>
            <person name="Osugi A."/>
            <person name="Mitarai S."/>
        </authorList>
    </citation>
    <scope>NUCLEOTIDE SEQUENCE</scope>
    <source>
        <strain evidence="2">JCM 30995</strain>
    </source>
</reference>
<dbReference type="AlphaFoldDB" id="A0A9X7ZDU7"/>
<evidence type="ECO:0000259" key="1">
    <source>
        <dbReference type="Pfam" id="PF09995"/>
    </source>
</evidence>
<evidence type="ECO:0000313" key="2">
    <source>
        <dbReference type="EMBL" id="QZA06169.1"/>
    </source>
</evidence>
<accession>A0A9X7ZDU7</accession>
<sequence>MNAPAPVIPTRHPVSPGPIPSGIRMIATAMGIAKPTAEQWDRIGAALTVGDEPMARLVEWMSSAGTNETRPIFERVLADGLAAVPDAPEPLREFFGEFEPIPDWVDLDRVRRGQRVLCRGGADGTYIARDVSFLGGYQFSSFNQTLLRTGVLEKGSNKRFAETLQWALDITAEGGLDPLGVGYQATIRVRLIHEYVRRHVAALPDWRADEWGLPVNQTDMAATLVGALIAPPIGGVGFGLLLSRRDCDDIAHMARYVGWLMGLQDEWLPRNFRDGVRILYHTLGALSRPDETTRQLAVPMADDPLAWHYRRLPGLRRRIARAQHLSVTSGFLGPRTMRELGLPPYVPPWYQLVRMPVNLVRSAALLLPGGARRAAVRGRREQEAFMRTMMGADDTTIGASAHVMAVA</sequence>
<protein>
    <submittedName>
        <fullName evidence="2">DUF2236 domain-containing protein</fullName>
    </submittedName>
</protein>
<dbReference type="InterPro" id="IPR018713">
    <property type="entry name" value="MPAB/Lcp_cat_dom"/>
</dbReference>
<name>A0A9X7ZDU7_9MYCO</name>
<dbReference type="Pfam" id="PF09995">
    <property type="entry name" value="MPAB_Lcp_cat"/>
    <property type="match status" value="1"/>
</dbReference>
<evidence type="ECO:0000313" key="3">
    <source>
        <dbReference type="Proteomes" id="UP000825008"/>
    </source>
</evidence>